<dbReference type="SUPFAM" id="SSF55666">
    <property type="entry name" value="Ribonuclease PH domain 2-like"/>
    <property type="match status" value="1"/>
</dbReference>
<evidence type="ECO:0000313" key="2">
    <source>
        <dbReference type="Proteomes" id="UP000007799"/>
    </source>
</evidence>
<dbReference type="PANTHER" id="PTHR11252:SF0">
    <property type="entry name" value="POLYRIBONUCLEOTIDE NUCLEOTIDYLTRANSFERASE 1, MITOCHONDRIAL"/>
    <property type="match status" value="1"/>
</dbReference>
<dbReference type="GeneID" id="16076549"/>
<dbReference type="AlphaFoldDB" id="F2U510"/>
<keyword evidence="2" id="KW-1185">Reference proteome</keyword>
<dbReference type="GO" id="GO:0000175">
    <property type="term" value="F:3'-5'-RNA exonuclease activity"/>
    <property type="evidence" value="ECO:0007669"/>
    <property type="project" value="TreeGrafter"/>
</dbReference>
<dbReference type="STRING" id="946362.F2U510"/>
<protein>
    <submittedName>
        <fullName evidence="1">Uncharacterized protein</fullName>
    </submittedName>
</protein>
<name>F2U510_SALR5</name>
<dbReference type="GO" id="GO:0006402">
    <property type="term" value="P:mRNA catabolic process"/>
    <property type="evidence" value="ECO:0007669"/>
    <property type="project" value="InterPro"/>
</dbReference>
<proteinExistence type="predicted"/>
<dbReference type="InterPro" id="IPR012162">
    <property type="entry name" value="PNPase"/>
</dbReference>
<dbReference type="OrthoDB" id="437922at2759"/>
<reference evidence="1" key="1">
    <citation type="submission" date="2009-08" db="EMBL/GenBank/DDBJ databases">
        <title>Annotation of Salpingoeca rosetta.</title>
        <authorList>
            <consortium name="The Broad Institute Genome Sequencing Platform"/>
            <person name="Russ C."/>
            <person name="Cuomo C."/>
            <person name="Burger G."/>
            <person name="Gray M.W."/>
            <person name="Holland P.W.H."/>
            <person name="King N."/>
            <person name="Lang F.B.F."/>
            <person name="Roger A.J."/>
            <person name="Ruiz-Trillo I."/>
            <person name="Young S.K."/>
            <person name="Zeng Q."/>
            <person name="Gargeya S."/>
            <person name="Alvarado L."/>
            <person name="Berlin A."/>
            <person name="Chapman S.B."/>
            <person name="Chen Z."/>
            <person name="Freedman E."/>
            <person name="Gellesch M."/>
            <person name="Goldberg J."/>
            <person name="Griggs A."/>
            <person name="Gujja S."/>
            <person name="Heilman E."/>
            <person name="Heiman D."/>
            <person name="Howarth C."/>
            <person name="Mehta T."/>
            <person name="Neiman D."/>
            <person name="Pearson M."/>
            <person name="Roberts A."/>
            <person name="Saif S."/>
            <person name="Shea T."/>
            <person name="Shenoy N."/>
            <person name="Sisk P."/>
            <person name="Stolte C."/>
            <person name="Sykes S."/>
            <person name="White J."/>
            <person name="Yandava C."/>
            <person name="Haas B."/>
            <person name="Nusbaum C."/>
            <person name="Birren B."/>
        </authorList>
    </citation>
    <scope>NUCLEOTIDE SEQUENCE [LARGE SCALE GENOMIC DNA]</scope>
    <source>
        <strain evidence="1">ATCC 50818</strain>
    </source>
</reference>
<dbReference type="EMBL" id="GL832961">
    <property type="protein sequence ID" value="EGD82726.1"/>
    <property type="molecule type" value="Genomic_DNA"/>
</dbReference>
<dbReference type="SUPFAM" id="SSF54211">
    <property type="entry name" value="Ribosomal protein S5 domain 2-like"/>
    <property type="match status" value="1"/>
</dbReference>
<dbReference type="GO" id="GO:0005829">
    <property type="term" value="C:cytosol"/>
    <property type="evidence" value="ECO:0007669"/>
    <property type="project" value="TreeGrafter"/>
</dbReference>
<dbReference type="InterPro" id="IPR036345">
    <property type="entry name" value="ExoRNase_PH_dom2_sf"/>
</dbReference>
<dbReference type="RefSeq" id="XP_004995962.1">
    <property type="nucleotide sequence ID" value="XM_004995905.1"/>
</dbReference>
<dbReference type="Proteomes" id="UP000007799">
    <property type="component" value="Unassembled WGS sequence"/>
</dbReference>
<sequence length="78" mass="8325">MKKKVSCRVLSADGEADPTVLAINAAAAALQRAGVPWDGPVAGVRIARTQRGALVTNPDLKTLEGADWNMVRLVAERW</sequence>
<dbReference type="InterPro" id="IPR020568">
    <property type="entry name" value="Ribosomal_Su5_D2-typ_SF"/>
</dbReference>
<dbReference type="Gene3D" id="3.30.230.70">
    <property type="entry name" value="GHMP Kinase, N-terminal domain"/>
    <property type="match status" value="1"/>
</dbReference>
<dbReference type="PANTHER" id="PTHR11252">
    <property type="entry name" value="POLYRIBONUCLEOTIDE NUCLEOTIDYLTRANSFERASE"/>
    <property type="match status" value="1"/>
</dbReference>
<dbReference type="GO" id="GO:0003723">
    <property type="term" value="F:RNA binding"/>
    <property type="evidence" value="ECO:0007669"/>
    <property type="project" value="InterPro"/>
</dbReference>
<gene>
    <name evidence="1" type="ORF">PTSG_12013</name>
</gene>
<accession>F2U510</accession>
<dbReference type="GO" id="GO:0004654">
    <property type="term" value="F:polyribonucleotide nucleotidyltransferase activity"/>
    <property type="evidence" value="ECO:0007669"/>
    <property type="project" value="InterPro"/>
</dbReference>
<dbReference type="KEGG" id="sre:PTSG_12013"/>
<evidence type="ECO:0000313" key="1">
    <source>
        <dbReference type="EMBL" id="EGD82726.1"/>
    </source>
</evidence>
<dbReference type="InParanoid" id="F2U510"/>
<dbReference type="InterPro" id="IPR027408">
    <property type="entry name" value="PNPase/RNase_PH_dom_sf"/>
</dbReference>
<organism evidence="2">
    <name type="scientific">Salpingoeca rosetta (strain ATCC 50818 / BSB-021)</name>
    <dbReference type="NCBI Taxonomy" id="946362"/>
    <lineage>
        <taxon>Eukaryota</taxon>
        <taxon>Choanoflagellata</taxon>
        <taxon>Craspedida</taxon>
        <taxon>Salpingoecidae</taxon>
        <taxon>Salpingoeca</taxon>
    </lineage>
</organism>